<dbReference type="InterPro" id="IPR029033">
    <property type="entry name" value="His_PPase_superfam"/>
</dbReference>
<dbReference type="Proteomes" id="UP000317638">
    <property type="component" value="Unassembled WGS sequence"/>
</dbReference>
<gene>
    <name evidence="3" type="ORF">FOJ82_05615</name>
</gene>
<dbReference type="InterPro" id="IPR020084">
    <property type="entry name" value="NUDIX_hydrolase_CS"/>
</dbReference>
<dbReference type="AlphaFoldDB" id="A0A553K1M0"/>
<protein>
    <submittedName>
        <fullName evidence="3">NUDIX hydrolase</fullName>
    </submittedName>
</protein>
<organism evidence="3 4">
    <name type="scientific">Tessaracoccus rhinocerotis</name>
    <dbReference type="NCBI Taxonomy" id="1689449"/>
    <lineage>
        <taxon>Bacteria</taxon>
        <taxon>Bacillati</taxon>
        <taxon>Actinomycetota</taxon>
        <taxon>Actinomycetes</taxon>
        <taxon>Propionibacteriales</taxon>
        <taxon>Propionibacteriaceae</taxon>
        <taxon>Tessaracoccus</taxon>
    </lineage>
</organism>
<comment type="caution">
    <text evidence="3">The sequence shown here is derived from an EMBL/GenBank/DDBJ whole genome shotgun (WGS) entry which is preliminary data.</text>
</comment>
<evidence type="ECO:0000313" key="4">
    <source>
        <dbReference type="Proteomes" id="UP000317638"/>
    </source>
</evidence>
<dbReference type="InterPro" id="IPR015797">
    <property type="entry name" value="NUDIX_hydrolase-like_dom_sf"/>
</dbReference>
<reference evidence="3 4" key="1">
    <citation type="submission" date="2019-07" db="EMBL/GenBank/DDBJ databases">
        <authorList>
            <person name="Zhou L.-Y."/>
        </authorList>
    </citation>
    <scope>NUCLEOTIDE SEQUENCE [LARGE SCALE GENOMIC DNA]</scope>
    <source>
        <strain evidence="3 4">YIM 101269</strain>
    </source>
</reference>
<dbReference type="SUPFAM" id="SSF55811">
    <property type="entry name" value="Nudix"/>
    <property type="match status" value="1"/>
</dbReference>
<sequence>MSKKAKVVAAGSVVCKEVDGEQHVLLIYRKRYDDWSLPKGKGEVDEYLPETAVRETLEETGVLVKLGLRLPSIRYKVSKGSKITHYWRATVLTESPRPPDDEVQESRWYPAEEAVAKVTYHDEREVIHEALEQPHTNVLLLVRHGKAMLRKDWSGPDQKRRLTGRGRRQAKDLVGLFGTFGVSRLASSSSVRCVETLRPYGEEMGLSVEGVDLLTEEEGTKHPKRVARYMAQLASSLDGPTALCGHRPVLPSMYAGLGLEPRPMVVGEVLAVHLLPDGTVLRSDILKPTA</sequence>
<dbReference type="PANTHER" id="PTHR21340">
    <property type="entry name" value="DIADENOSINE 5,5-P1,P4-TETRAPHOSPHATE PYROPHOSPHOHYDROLASE MUTT"/>
    <property type="match status" value="1"/>
</dbReference>
<dbReference type="Gene3D" id="3.40.50.1240">
    <property type="entry name" value="Phosphoglycerate mutase-like"/>
    <property type="match status" value="1"/>
</dbReference>
<dbReference type="GO" id="GO:0004081">
    <property type="term" value="F:bis(5'-nucleosyl)-tetraphosphatase (asymmetrical) activity"/>
    <property type="evidence" value="ECO:0007669"/>
    <property type="project" value="TreeGrafter"/>
</dbReference>
<accession>A0A553K1M0</accession>
<dbReference type="Pfam" id="PF00300">
    <property type="entry name" value="His_Phos_1"/>
    <property type="match status" value="1"/>
</dbReference>
<evidence type="ECO:0000313" key="3">
    <source>
        <dbReference type="EMBL" id="TRY18600.1"/>
    </source>
</evidence>
<dbReference type="Pfam" id="PF00293">
    <property type="entry name" value="NUDIX"/>
    <property type="match status" value="1"/>
</dbReference>
<dbReference type="PROSITE" id="PS00893">
    <property type="entry name" value="NUDIX_BOX"/>
    <property type="match status" value="1"/>
</dbReference>
<dbReference type="PROSITE" id="PS51462">
    <property type="entry name" value="NUDIX"/>
    <property type="match status" value="1"/>
</dbReference>
<dbReference type="EMBL" id="VKKG01000002">
    <property type="protein sequence ID" value="TRY18600.1"/>
    <property type="molecule type" value="Genomic_DNA"/>
</dbReference>
<dbReference type="GO" id="GO:0006754">
    <property type="term" value="P:ATP biosynthetic process"/>
    <property type="evidence" value="ECO:0007669"/>
    <property type="project" value="TreeGrafter"/>
</dbReference>
<dbReference type="InterPro" id="IPR013078">
    <property type="entry name" value="His_Pase_superF_clade-1"/>
</dbReference>
<feature type="domain" description="Nudix hydrolase" evidence="2">
    <location>
        <begin position="5"/>
        <end position="131"/>
    </location>
</feature>
<dbReference type="SMART" id="SM00855">
    <property type="entry name" value="PGAM"/>
    <property type="match status" value="1"/>
</dbReference>
<dbReference type="InterPro" id="IPR051325">
    <property type="entry name" value="Nudix_hydrolase_domain"/>
</dbReference>
<dbReference type="PANTHER" id="PTHR21340:SF0">
    <property type="entry name" value="BIS(5'-NUCLEOSYL)-TETRAPHOSPHATASE [ASYMMETRICAL]"/>
    <property type="match status" value="1"/>
</dbReference>
<dbReference type="InterPro" id="IPR000086">
    <property type="entry name" value="NUDIX_hydrolase_dom"/>
</dbReference>
<dbReference type="SUPFAM" id="SSF53254">
    <property type="entry name" value="Phosphoglycerate mutase-like"/>
    <property type="match status" value="1"/>
</dbReference>
<dbReference type="Gene3D" id="3.90.79.10">
    <property type="entry name" value="Nucleoside Triphosphate Pyrophosphohydrolase"/>
    <property type="match status" value="1"/>
</dbReference>
<name>A0A553K1M0_9ACTN</name>
<dbReference type="CDD" id="cd03673">
    <property type="entry name" value="NUDIX_Ap6A_hydrolase"/>
    <property type="match status" value="1"/>
</dbReference>
<dbReference type="CDD" id="cd07067">
    <property type="entry name" value="HP_PGM_like"/>
    <property type="match status" value="1"/>
</dbReference>
<proteinExistence type="predicted"/>
<keyword evidence="4" id="KW-1185">Reference proteome</keyword>
<dbReference type="OrthoDB" id="4287477at2"/>
<evidence type="ECO:0000256" key="1">
    <source>
        <dbReference type="ARBA" id="ARBA00022801"/>
    </source>
</evidence>
<dbReference type="GO" id="GO:0006167">
    <property type="term" value="P:AMP biosynthetic process"/>
    <property type="evidence" value="ECO:0007669"/>
    <property type="project" value="TreeGrafter"/>
</dbReference>
<keyword evidence="1 3" id="KW-0378">Hydrolase</keyword>
<evidence type="ECO:0000259" key="2">
    <source>
        <dbReference type="PROSITE" id="PS51462"/>
    </source>
</evidence>
<dbReference type="RefSeq" id="WP_143937495.1">
    <property type="nucleotide sequence ID" value="NZ_VKKG01000002.1"/>
</dbReference>